<evidence type="ECO:0000313" key="3">
    <source>
        <dbReference type="EMBL" id="PKA16411.1"/>
    </source>
</evidence>
<evidence type="ECO:0000259" key="2">
    <source>
        <dbReference type="Pfam" id="PF13271"/>
    </source>
</evidence>
<evidence type="ECO:0000313" key="4">
    <source>
        <dbReference type="Proteomes" id="UP000231857"/>
    </source>
</evidence>
<organism evidence="3 4">
    <name type="scientific">Leptospira haakeii</name>
    <dbReference type="NCBI Taxonomy" id="2023198"/>
    <lineage>
        <taxon>Bacteria</taxon>
        <taxon>Pseudomonadati</taxon>
        <taxon>Spirochaetota</taxon>
        <taxon>Spirochaetia</taxon>
        <taxon>Leptospirales</taxon>
        <taxon>Leptospiraceae</taxon>
        <taxon>Leptospira</taxon>
    </lineage>
</organism>
<dbReference type="InterPro" id="IPR025139">
    <property type="entry name" value="DUF4062"/>
</dbReference>
<reference evidence="3 4" key="1">
    <citation type="submission" date="2017-07" db="EMBL/GenBank/DDBJ databases">
        <title>Leptospira spp. isolated from tropical soils.</title>
        <authorList>
            <person name="Thibeaux R."/>
            <person name="Iraola G."/>
            <person name="Ferres I."/>
            <person name="Bierque E."/>
            <person name="Girault D."/>
            <person name="Soupe-Gilbert M.-E."/>
            <person name="Picardeau M."/>
            <person name="Goarant C."/>
        </authorList>
    </citation>
    <scope>NUCLEOTIDE SEQUENCE [LARGE SCALE GENOMIC DNA]</scope>
    <source>
        <strain evidence="3 4">ATI7-C-A2</strain>
    </source>
</reference>
<gene>
    <name evidence="3" type="ORF">CH363_09860</name>
</gene>
<feature type="coiled-coil region" evidence="1">
    <location>
        <begin position="163"/>
        <end position="204"/>
    </location>
</feature>
<proteinExistence type="predicted"/>
<accession>A0ABX4PM68</accession>
<name>A0ABX4PM68_9LEPT</name>
<dbReference type="Proteomes" id="UP000231857">
    <property type="component" value="Unassembled WGS sequence"/>
</dbReference>
<keyword evidence="1" id="KW-0175">Coiled coil</keyword>
<feature type="domain" description="DUF4062" evidence="2">
    <location>
        <begin position="6"/>
        <end position="87"/>
    </location>
</feature>
<dbReference type="EMBL" id="NPEI01000004">
    <property type="protein sequence ID" value="PKA16411.1"/>
    <property type="molecule type" value="Genomic_DNA"/>
</dbReference>
<keyword evidence="4" id="KW-1185">Reference proteome</keyword>
<protein>
    <recommendedName>
        <fullName evidence="2">DUF4062 domain-containing protein</fullName>
    </recommendedName>
</protein>
<dbReference type="Pfam" id="PF13271">
    <property type="entry name" value="DUF4062"/>
    <property type="match status" value="1"/>
</dbReference>
<comment type="caution">
    <text evidence="3">The sequence shown here is derived from an EMBL/GenBank/DDBJ whole genome shotgun (WGS) entry which is preliminary data.</text>
</comment>
<evidence type="ECO:0000256" key="1">
    <source>
        <dbReference type="SAM" id="Coils"/>
    </source>
</evidence>
<dbReference type="RefSeq" id="WP_100725374.1">
    <property type="nucleotide sequence ID" value="NZ_NPEG01000027.1"/>
</dbReference>
<sequence>MDKRYQVFVSSTFADLKEERSRVIQTLMEMDCIPAGMELFPATDEEQWEFIKKVINDCDYYLLIIAGKYGTVGPDGISYTEKEYDYACEIGLKVIALIHESPDDLGSDKIETDPILKQSLIDFRNKVANGRLVKIWSKPEDVHAKVALSLNRTIRTFPAKGWVRADEVRNEELLSEINELRKENQDLKQKLAVLEDKKSTVDLKLADLDEYIEIQGRYFSTATRPNSYLDWKVKVTWGELFGLISPRILNFPNELIVKSTLASELSNKAVGTSGSMSEHDFQTIKVQFMAYGFINVEYLQTVNGGWAWFWKLNKKGHEQMLKLRTVPTNK</sequence>